<accession>A0A1H8A6B3</accession>
<dbReference type="InterPro" id="IPR013078">
    <property type="entry name" value="His_Pase_superF_clade-1"/>
</dbReference>
<dbReference type="SUPFAM" id="SSF53254">
    <property type="entry name" value="Phosphoglycerate mutase-like"/>
    <property type="match status" value="1"/>
</dbReference>
<protein>
    <submittedName>
        <fullName evidence="2">Phosphohistidine phosphatase</fullName>
    </submittedName>
</protein>
<dbReference type="Gene3D" id="3.40.50.1240">
    <property type="entry name" value="Phosphoglycerate mutase-like"/>
    <property type="match status" value="1"/>
</dbReference>
<dbReference type="CDD" id="cd07067">
    <property type="entry name" value="HP_PGM_like"/>
    <property type="match status" value="1"/>
</dbReference>
<organism evidence="2 3">
    <name type="scientific">Bosea lupini</name>
    <dbReference type="NCBI Taxonomy" id="1036779"/>
    <lineage>
        <taxon>Bacteria</taxon>
        <taxon>Pseudomonadati</taxon>
        <taxon>Pseudomonadota</taxon>
        <taxon>Alphaproteobacteria</taxon>
        <taxon>Hyphomicrobiales</taxon>
        <taxon>Boseaceae</taxon>
        <taxon>Bosea</taxon>
    </lineage>
</organism>
<reference evidence="3" key="1">
    <citation type="submission" date="2016-10" db="EMBL/GenBank/DDBJ databases">
        <authorList>
            <person name="Varghese N."/>
            <person name="Submissions S."/>
        </authorList>
    </citation>
    <scope>NUCLEOTIDE SEQUENCE [LARGE SCALE GENOMIC DNA]</scope>
    <source>
        <strain evidence="3">LMG 26383,CCUG 61248,R- 45681</strain>
    </source>
</reference>
<sequence>MAAMRRLMLLRHAKSAWPANTADRDRPLATRGREAAPVMGRYLAEELLLPDLVLISPAKRTAETWELVKPMLPEKPPTHYEPRIYEAKPERLLNVVQETDPGVRTLLMIGHNPGFEELAARLAGHGDRYAAARMAQKYPTCGLAVIDFAIEDWRDLAAQGGRLDRFVTPGSLGEGPDE</sequence>
<dbReference type="SMART" id="SM00855">
    <property type="entry name" value="PGAM"/>
    <property type="match status" value="1"/>
</dbReference>
<feature type="binding site" evidence="1">
    <location>
        <position position="60"/>
    </location>
    <ligand>
        <name>substrate</name>
    </ligand>
</feature>
<proteinExistence type="predicted"/>
<dbReference type="EMBL" id="FOAN01000018">
    <property type="protein sequence ID" value="SEM66442.1"/>
    <property type="molecule type" value="Genomic_DNA"/>
</dbReference>
<dbReference type="PANTHER" id="PTHR47623">
    <property type="entry name" value="OS09G0287300 PROTEIN"/>
    <property type="match status" value="1"/>
</dbReference>
<dbReference type="STRING" id="1036779.SAMN04515666_11810"/>
<evidence type="ECO:0000313" key="3">
    <source>
        <dbReference type="Proteomes" id="UP000199664"/>
    </source>
</evidence>
<dbReference type="Proteomes" id="UP000199664">
    <property type="component" value="Unassembled WGS sequence"/>
</dbReference>
<dbReference type="InterPro" id="IPR029033">
    <property type="entry name" value="His_PPase_superfam"/>
</dbReference>
<name>A0A1H8A6B3_9HYPH</name>
<dbReference type="AlphaFoldDB" id="A0A1H8A6B3"/>
<keyword evidence="3" id="KW-1185">Reference proteome</keyword>
<dbReference type="PANTHER" id="PTHR47623:SF1">
    <property type="entry name" value="OS09G0287300 PROTEIN"/>
    <property type="match status" value="1"/>
</dbReference>
<gene>
    <name evidence="2" type="ORF">SAMN04515666_11810</name>
</gene>
<evidence type="ECO:0000313" key="2">
    <source>
        <dbReference type="EMBL" id="SEM66442.1"/>
    </source>
</evidence>
<evidence type="ECO:0000256" key="1">
    <source>
        <dbReference type="PIRSR" id="PIRSR613078-2"/>
    </source>
</evidence>
<dbReference type="Pfam" id="PF00300">
    <property type="entry name" value="His_Phos_1"/>
    <property type="match status" value="1"/>
</dbReference>